<keyword evidence="2" id="KW-1133">Transmembrane helix</keyword>
<keyword evidence="2" id="KW-0472">Membrane</keyword>
<dbReference type="Pfam" id="PF16015">
    <property type="entry name" value="Promethin"/>
    <property type="match status" value="1"/>
</dbReference>
<evidence type="ECO:0000256" key="2">
    <source>
        <dbReference type="SAM" id="Phobius"/>
    </source>
</evidence>
<comment type="caution">
    <text evidence="3">The sequence shown here is derived from an EMBL/GenBank/DDBJ whole genome shotgun (WGS) entry which is preliminary data.</text>
</comment>
<name>A0ABP0E388_9PEZI</name>
<evidence type="ECO:0000313" key="3">
    <source>
        <dbReference type="EMBL" id="CAK7274894.1"/>
    </source>
</evidence>
<feature type="transmembrane region" description="Helical" evidence="2">
    <location>
        <begin position="44"/>
        <end position="64"/>
    </location>
</feature>
<proteinExistence type="predicted"/>
<keyword evidence="2" id="KW-0812">Transmembrane</keyword>
<evidence type="ECO:0000256" key="1">
    <source>
        <dbReference type="SAM" id="MobiDB-lite"/>
    </source>
</evidence>
<feature type="transmembrane region" description="Helical" evidence="2">
    <location>
        <begin position="7"/>
        <end position="24"/>
    </location>
</feature>
<accession>A0ABP0E388</accession>
<gene>
    <name evidence="3" type="ORF">SEPCBS57363_006398</name>
</gene>
<feature type="region of interest" description="Disordered" evidence="1">
    <location>
        <begin position="178"/>
        <end position="200"/>
    </location>
</feature>
<protein>
    <submittedName>
        <fullName evidence="3">Uncharacterized protein</fullName>
    </submittedName>
</protein>
<evidence type="ECO:0000313" key="4">
    <source>
        <dbReference type="Proteomes" id="UP001642501"/>
    </source>
</evidence>
<organism evidence="3 4">
    <name type="scientific">Sporothrix epigloea</name>
    <dbReference type="NCBI Taxonomy" id="1892477"/>
    <lineage>
        <taxon>Eukaryota</taxon>
        <taxon>Fungi</taxon>
        <taxon>Dikarya</taxon>
        <taxon>Ascomycota</taxon>
        <taxon>Pezizomycotina</taxon>
        <taxon>Sordariomycetes</taxon>
        <taxon>Sordariomycetidae</taxon>
        <taxon>Ophiostomatales</taxon>
        <taxon>Ophiostomataceae</taxon>
        <taxon>Sporothrix</taxon>
    </lineage>
</organism>
<dbReference type="Proteomes" id="UP001642501">
    <property type="component" value="Unassembled WGS sequence"/>
</dbReference>
<feature type="transmembrane region" description="Helical" evidence="2">
    <location>
        <begin position="69"/>
        <end position="86"/>
    </location>
</feature>
<sequence>MDTLRDLFYALVQLSHGAVQWILGRERTAQTGRWFGAIYRDQPLLFGLIVTWLAFCAVPLAVFIGYATFWAIVACGVFWAIFLFWAGLGLLFLIPALFVATGLSLTVFLWAAVTYYVGVRLLAAAGYQAPFISGGGEDSAAPLTSATIIDSSEPAEVLSDKPPSYARLPLSMVKSNDIEPRADFGTPPLTSPGDVPVSTK</sequence>
<feature type="transmembrane region" description="Helical" evidence="2">
    <location>
        <begin position="92"/>
        <end position="117"/>
    </location>
</feature>
<reference evidence="3 4" key="1">
    <citation type="submission" date="2024-01" db="EMBL/GenBank/DDBJ databases">
        <authorList>
            <person name="Allen C."/>
            <person name="Tagirdzhanova G."/>
        </authorList>
    </citation>
    <scope>NUCLEOTIDE SEQUENCE [LARGE SCALE GENOMIC DNA]</scope>
    <source>
        <strain evidence="3 4">CBS 573.63</strain>
    </source>
</reference>
<dbReference type="EMBL" id="CAWUOM010000189">
    <property type="protein sequence ID" value="CAK7274894.1"/>
    <property type="molecule type" value="Genomic_DNA"/>
</dbReference>
<keyword evidence="4" id="KW-1185">Reference proteome</keyword>